<dbReference type="AlphaFoldDB" id="A0A2Z6RWJ9"/>
<gene>
    <name evidence="1" type="ORF">RclHR1_02720013</name>
</gene>
<dbReference type="EMBL" id="BEXD01001913">
    <property type="protein sequence ID" value="GBB96298.1"/>
    <property type="molecule type" value="Genomic_DNA"/>
</dbReference>
<evidence type="ECO:0000313" key="1">
    <source>
        <dbReference type="EMBL" id="GBB96298.1"/>
    </source>
</evidence>
<sequence length="241" mass="28364">MSKLNKDILYLIFEKLQNDKKALPSCMLINKTWCEIIIPILWKNPWKFLKRNKEKILLNVIISHLSEKSKNKIRIKCNDNLINSAQNPLFNYISFCKHLNLNVIQKLIYTIKERSKLQIIRKEIFKLFINEEAIFTHLYIPSYFDYQIQLIPGAKSCFSKIEYLNCSTNINRNILAGLTKMCNSIKELELIIKRESNNYEIIKLIEAQEDLISINLTCSNNNSNHVDTKTLEKLIKLLQIN</sequence>
<accession>A0A2Z6RWJ9</accession>
<evidence type="ECO:0008006" key="3">
    <source>
        <dbReference type="Google" id="ProtNLM"/>
    </source>
</evidence>
<proteinExistence type="predicted"/>
<evidence type="ECO:0000313" key="2">
    <source>
        <dbReference type="Proteomes" id="UP000247702"/>
    </source>
</evidence>
<keyword evidence="2" id="KW-1185">Reference proteome</keyword>
<reference evidence="1 2" key="1">
    <citation type="submission" date="2017-11" db="EMBL/GenBank/DDBJ databases">
        <title>The genome of Rhizophagus clarus HR1 reveals common genetic basis of auxotrophy among arbuscular mycorrhizal fungi.</title>
        <authorList>
            <person name="Kobayashi Y."/>
        </authorList>
    </citation>
    <scope>NUCLEOTIDE SEQUENCE [LARGE SCALE GENOMIC DNA]</scope>
    <source>
        <strain evidence="1 2">HR1</strain>
    </source>
</reference>
<name>A0A2Z6RWJ9_9GLOM</name>
<organism evidence="1 2">
    <name type="scientific">Rhizophagus clarus</name>
    <dbReference type="NCBI Taxonomy" id="94130"/>
    <lineage>
        <taxon>Eukaryota</taxon>
        <taxon>Fungi</taxon>
        <taxon>Fungi incertae sedis</taxon>
        <taxon>Mucoromycota</taxon>
        <taxon>Glomeromycotina</taxon>
        <taxon>Glomeromycetes</taxon>
        <taxon>Glomerales</taxon>
        <taxon>Glomeraceae</taxon>
        <taxon>Rhizophagus</taxon>
    </lineage>
</organism>
<comment type="caution">
    <text evidence="1">The sequence shown here is derived from an EMBL/GenBank/DDBJ whole genome shotgun (WGS) entry which is preliminary data.</text>
</comment>
<protein>
    <recommendedName>
        <fullName evidence="3">F-box domain-containing protein</fullName>
    </recommendedName>
</protein>
<dbReference type="Proteomes" id="UP000247702">
    <property type="component" value="Unassembled WGS sequence"/>
</dbReference>